<dbReference type="AlphaFoldDB" id="A0A8X6PCZ6"/>
<reference evidence="1" key="1">
    <citation type="submission" date="2020-08" db="EMBL/GenBank/DDBJ databases">
        <title>Multicomponent nature underlies the extraordinary mechanical properties of spider dragline silk.</title>
        <authorList>
            <person name="Kono N."/>
            <person name="Nakamura H."/>
            <person name="Mori M."/>
            <person name="Yoshida Y."/>
            <person name="Ohtoshi R."/>
            <person name="Malay A.D."/>
            <person name="Moran D.A.P."/>
            <person name="Tomita M."/>
            <person name="Numata K."/>
            <person name="Arakawa K."/>
        </authorList>
    </citation>
    <scope>NUCLEOTIDE SEQUENCE</scope>
</reference>
<organism evidence="1 2">
    <name type="scientific">Nephila pilipes</name>
    <name type="common">Giant wood spider</name>
    <name type="synonym">Nephila maculata</name>
    <dbReference type="NCBI Taxonomy" id="299642"/>
    <lineage>
        <taxon>Eukaryota</taxon>
        <taxon>Metazoa</taxon>
        <taxon>Ecdysozoa</taxon>
        <taxon>Arthropoda</taxon>
        <taxon>Chelicerata</taxon>
        <taxon>Arachnida</taxon>
        <taxon>Araneae</taxon>
        <taxon>Araneomorphae</taxon>
        <taxon>Entelegynae</taxon>
        <taxon>Araneoidea</taxon>
        <taxon>Nephilidae</taxon>
        <taxon>Nephila</taxon>
    </lineage>
</organism>
<dbReference type="Proteomes" id="UP000887013">
    <property type="component" value="Unassembled WGS sequence"/>
</dbReference>
<keyword evidence="2" id="KW-1185">Reference proteome</keyword>
<proteinExistence type="predicted"/>
<evidence type="ECO:0000313" key="1">
    <source>
        <dbReference type="EMBL" id="GFT64360.1"/>
    </source>
</evidence>
<evidence type="ECO:0000313" key="2">
    <source>
        <dbReference type="Proteomes" id="UP000887013"/>
    </source>
</evidence>
<name>A0A8X6PCZ6_NEPPI</name>
<accession>A0A8X6PCZ6</accession>
<comment type="caution">
    <text evidence="1">The sequence shown here is derived from an EMBL/GenBank/DDBJ whole genome shotgun (WGS) entry which is preliminary data.</text>
</comment>
<sequence>MIKDVFKGVTMNDSINSHFVPHENHNIRFSPLAIAKHASHLACHAAPLTACLRDHRMNNVSHYMLHHRLNRRVNNLREGGVREKGKGDETMQSFKYKSTVTARFQASSIPPQ</sequence>
<dbReference type="EMBL" id="BMAW01019619">
    <property type="protein sequence ID" value="GFT64360.1"/>
    <property type="molecule type" value="Genomic_DNA"/>
</dbReference>
<protein>
    <submittedName>
        <fullName evidence="1">Uncharacterized protein</fullName>
    </submittedName>
</protein>
<gene>
    <name evidence="1" type="ORF">NPIL_162441</name>
</gene>